<dbReference type="PANTHER" id="PTHR13754:SF13">
    <property type="entry name" value="METALLO-BETA-LACTAMASE SUPERFAMILY PROTEIN (AFU_ORTHOLOGUE AFUA_3G07630)"/>
    <property type="match status" value="1"/>
</dbReference>
<dbReference type="OrthoDB" id="1470350at2759"/>
<organism evidence="2 3">
    <name type="scientific">Phlebiopsis gigantea (strain 11061_1 CR5-6)</name>
    <name type="common">White-rot fungus</name>
    <name type="synonym">Peniophora gigantea</name>
    <dbReference type="NCBI Taxonomy" id="745531"/>
    <lineage>
        <taxon>Eukaryota</taxon>
        <taxon>Fungi</taxon>
        <taxon>Dikarya</taxon>
        <taxon>Basidiomycota</taxon>
        <taxon>Agaricomycotina</taxon>
        <taxon>Agaricomycetes</taxon>
        <taxon>Polyporales</taxon>
        <taxon>Phanerochaetaceae</taxon>
        <taxon>Phlebiopsis</taxon>
    </lineage>
</organism>
<dbReference type="Pfam" id="PF00753">
    <property type="entry name" value="Lactamase_B"/>
    <property type="match status" value="1"/>
</dbReference>
<accession>A0A0C3NTB5</accession>
<reference evidence="2 3" key="1">
    <citation type="journal article" date="2014" name="PLoS Genet.">
        <title>Analysis of the Phlebiopsis gigantea genome, transcriptome and secretome provides insight into its pioneer colonization strategies of wood.</title>
        <authorList>
            <person name="Hori C."/>
            <person name="Ishida T."/>
            <person name="Igarashi K."/>
            <person name="Samejima M."/>
            <person name="Suzuki H."/>
            <person name="Master E."/>
            <person name="Ferreira P."/>
            <person name="Ruiz-Duenas F.J."/>
            <person name="Held B."/>
            <person name="Canessa P."/>
            <person name="Larrondo L.F."/>
            <person name="Schmoll M."/>
            <person name="Druzhinina I.S."/>
            <person name="Kubicek C.P."/>
            <person name="Gaskell J.A."/>
            <person name="Kersten P."/>
            <person name="St John F."/>
            <person name="Glasner J."/>
            <person name="Sabat G."/>
            <person name="Splinter BonDurant S."/>
            <person name="Syed K."/>
            <person name="Yadav J."/>
            <person name="Mgbeahuruike A.C."/>
            <person name="Kovalchuk A."/>
            <person name="Asiegbu F.O."/>
            <person name="Lackner G."/>
            <person name="Hoffmeister D."/>
            <person name="Rencoret J."/>
            <person name="Gutierrez A."/>
            <person name="Sun H."/>
            <person name="Lindquist E."/>
            <person name="Barry K."/>
            <person name="Riley R."/>
            <person name="Grigoriev I.V."/>
            <person name="Henrissat B."/>
            <person name="Kues U."/>
            <person name="Berka R.M."/>
            <person name="Martinez A.T."/>
            <person name="Covert S.F."/>
            <person name="Blanchette R.A."/>
            <person name="Cullen D."/>
        </authorList>
    </citation>
    <scope>NUCLEOTIDE SEQUENCE [LARGE SCALE GENOMIC DNA]</scope>
    <source>
        <strain evidence="2 3">11061_1 CR5-6</strain>
    </source>
</reference>
<dbReference type="STRING" id="745531.A0A0C3NTB5"/>
<protein>
    <recommendedName>
        <fullName evidence="1">Metallo-beta-lactamase domain-containing protein</fullName>
    </recommendedName>
</protein>
<dbReference type="EMBL" id="KN840479">
    <property type="protein sequence ID" value="KIP08479.1"/>
    <property type="molecule type" value="Genomic_DNA"/>
</dbReference>
<feature type="domain" description="Metallo-beta-lactamase" evidence="1">
    <location>
        <begin position="80"/>
        <end position="154"/>
    </location>
</feature>
<keyword evidence="3" id="KW-1185">Reference proteome</keyword>
<dbReference type="InterPro" id="IPR041712">
    <property type="entry name" value="DHPS-like_MBL-fold"/>
</dbReference>
<name>A0A0C3NTB5_PHLG1</name>
<dbReference type="InterPro" id="IPR036866">
    <property type="entry name" value="RibonucZ/Hydroxyglut_hydro"/>
</dbReference>
<proteinExistence type="predicted"/>
<evidence type="ECO:0000313" key="3">
    <source>
        <dbReference type="Proteomes" id="UP000053257"/>
    </source>
</evidence>
<dbReference type="GO" id="GO:0016740">
    <property type="term" value="F:transferase activity"/>
    <property type="evidence" value="ECO:0007669"/>
    <property type="project" value="TreeGrafter"/>
</dbReference>
<dbReference type="InterPro" id="IPR052926">
    <property type="entry name" value="Metallo-beta-lactamase_dom"/>
</dbReference>
<dbReference type="Gene3D" id="3.60.15.10">
    <property type="entry name" value="Ribonuclease Z/Hydroxyacylglutathione hydrolase-like"/>
    <property type="match status" value="1"/>
</dbReference>
<dbReference type="SUPFAM" id="SSF56281">
    <property type="entry name" value="Metallo-hydrolase/oxidoreductase"/>
    <property type="match status" value="1"/>
</dbReference>
<dbReference type="HOGENOM" id="CLU_036012_2_0_1"/>
<gene>
    <name evidence="2" type="ORF">PHLGIDRAFT_378574</name>
</gene>
<evidence type="ECO:0000259" key="1">
    <source>
        <dbReference type="Pfam" id="PF00753"/>
    </source>
</evidence>
<dbReference type="InterPro" id="IPR001279">
    <property type="entry name" value="Metallo-B-lactamas"/>
</dbReference>
<dbReference type="CDD" id="cd07713">
    <property type="entry name" value="DHPS-like_MBL-fold"/>
    <property type="match status" value="1"/>
</dbReference>
<dbReference type="AlphaFoldDB" id="A0A0C3NTB5"/>
<dbReference type="Proteomes" id="UP000053257">
    <property type="component" value="Unassembled WGS sequence"/>
</dbReference>
<dbReference type="PANTHER" id="PTHR13754">
    <property type="entry name" value="METALLO-BETA-LACTAMASE SUPERFAMILY PROTEIN"/>
    <property type="match status" value="1"/>
</dbReference>
<sequence length="375" mass="40475">MNIKRVEKLVITFLVDNSIEWFTKLPAGFTHELRYHIEGGPPIDPVTGAPIMDLENYCCGAHGFSALIETQAPGDPAAHYTLFDAGPESRSIARNVAALRVPVERVERVVLSHWHADHSGGICAFLRLRRDAAGASGARCVVDLHPDRPVARGIAPGGKILCRLPPDPTLEEIKELGAVVETSTEGHAVAGGTVYVSGEIPRLVDFEKGLIGAVRWLPQEGTNEYGWTPEEHIMDERYAAIDVIGKGLVIFSSCSHAGIVNVATDAVKIFKRPIHMIIGGLHLGGTDLADRIEPTVDFFANKLRPSPTYILPMHCSGFGVKVALERALGDGCVPVGTGIRVEVHGDPDSEAFMFPPTIAEAAPSRNLEAFTQKCF</sequence>
<evidence type="ECO:0000313" key="2">
    <source>
        <dbReference type="EMBL" id="KIP08479.1"/>
    </source>
</evidence>